<evidence type="ECO:0000313" key="2">
    <source>
        <dbReference type="Proteomes" id="UP000003009"/>
    </source>
</evidence>
<evidence type="ECO:0000313" key="1">
    <source>
        <dbReference type="EMBL" id="EEP66657.1"/>
    </source>
</evidence>
<dbReference type="AlphaFoldDB" id="C4GMX2"/>
<gene>
    <name evidence="1" type="ORF">GCWU000324_03058</name>
</gene>
<keyword evidence="2" id="KW-1185">Reference proteome</keyword>
<sequence length="134" mass="15508">MGLYRFQAAFFVGDGGVIWFLRRGFAECAIHQEMPFLCGNDGVIFRLKPLQNLQPMEHRRLADILANQSCSVCSHLAASRRRSILSFRLPFVFRKGSLKMKQREMIAQWRVETKQACACEQDVGEPPTHHWLRD</sequence>
<name>C4GMX2_9NEIS</name>
<protein>
    <submittedName>
        <fullName evidence="1">Uncharacterized protein</fullName>
    </submittedName>
</protein>
<dbReference type="STRING" id="629741.GCWU000324_03058"/>
<accession>C4GMX2</accession>
<dbReference type="HOGENOM" id="CLU_1893409_0_0_4"/>
<dbReference type="Proteomes" id="UP000003009">
    <property type="component" value="Unassembled WGS sequence"/>
</dbReference>
<reference evidence="1" key="1">
    <citation type="submission" date="2009-04" db="EMBL/GenBank/DDBJ databases">
        <authorList>
            <person name="Weinstock G."/>
            <person name="Sodergren E."/>
            <person name="Clifton S."/>
            <person name="Fulton L."/>
            <person name="Fulton B."/>
            <person name="Courtney L."/>
            <person name="Fronick C."/>
            <person name="Harrison M."/>
            <person name="Strong C."/>
            <person name="Farmer C."/>
            <person name="Delahaunty K."/>
            <person name="Markovic C."/>
            <person name="Hall O."/>
            <person name="Minx P."/>
            <person name="Tomlinson C."/>
            <person name="Mitreva M."/>
            <person name="Nelson J."/>
            <person name="Hou S."/>
            <person name="Wollam A."/>
            <person name="Pepin K.H."/>
            <person name="Johnson M."/>
            <person name="Bhonagiri V."/>
            <person name="Nash W.E."/>
            <person name="Warren W."/>
            <person name="Chinwalla A."/>
            <person name="Mardis E.R."/>
            <person name="Wilson R.K."/>
        </authorList>
    </citation>
    <scope>NUCLEOTIDE SEQUENCE [LARGE SCALE GENOMIC DNA]</scope>
    <source>
        <strain evidence="1">ATCC 51147</strain>
    </source>
</reference>
<organism evidence="1 2">
    <name type="scientific">Kingella oralis ATCC 51147</name>
    <dbReference type="NCBI Taxonomy" id="629741"/>
    <lineage>
        <taxon>Bacteria</taxon>
        <taxon>Pseudomonadati</taxon>
        <taxon>Pseudomonadota</taxon>
        <taxon>Betaproteobacteria</taxon>
        <taxon>Neisseriales</taxon>
        <taxon>Neisseriaceae</taxon>
        <taxon>Kingella</taxon>
    </lineage>
</organism>
<comment type="caution">
    <text evidence="1">The sequence shown here is derived from an EMBL/GenBank/DDBJ whole genome shotgun (WGS) entry which is preliminary data.</text>
</comment>
<dbReference type="EMBL" id="ACJW02000008">
    <property type="protein sequence ID" value="EEP66657.1"/>
    <property type="molecule type" value="Genomic_DNA"/>
</dbReference>
<proteinExistence type="predicted"/>